<reference evidence="7" key="3">
    <citation type="journal article" date="2017" name="Nature">
        <title>Genome sequence of the progenitor of the wheat D genome Aegilops tauschii.</title>
        <authorList>
            <person name="Luo M.C."/>
            <person name="Gu Y.Q."/>
            <person name="Puiu D."/>
            <person name="Wang H."/>
            <person name="Twardziok S.O."/>
            <person name="Deal K.R."/>
            <person name="Huo N."/>
            <person name="Zhu T."/>
            <person name="Wang L."/>
            <person name="Wang Y."/>
            <person name="McGuire P.E."/>
            <person name="Liu S."/>
            <person name="Long H."/>
            <person name="Ramasamy R.K."/>
            <person name="Rodriguez J.C."/>
            <person name="Van S.L."/>
            <person name="Yuan L."/>
            <person name="Wang Z."/>
            <person name="Xia Z."/>
            <person name="Xiao L."/>
            <person name="Anderson O.D."/>
            <person name="Ouyang S."/>
            <person name="Liang Y."/>
            <person name="Zimin A.V."/>
            <person name="Pertea G."/>
            <person name="Qi P."/>
            <person name="Bennetzen J.L."/>
            <person name="Dai X."/>
            <person name="Dawson M.W."/>
            <person name="Muller H.G."/>
            <person name="Kugler K."/>
            <person name="Rivarola-Duarte L."/>
            <person name="Spannagl M."/>
            <person name="Mayer K.F.X."/>
            <person name="Lu F.H."/>
            <person name="Bevan M.W."/>
            <person name="Leroy P."/>
            <person name="Li P."/>
            <person name="You F.M."/>
            <person name="Sun Q."/>
            <person name="Liu Z."/>
            <person name="Lyons E."/>
            <person name="Wicker T."/>
            <person name="Salzberg S.L."/>
            <person name="Devos K.M."/>
            <person name="Dvorak J."/>
        </authorList>
    </citation>
    <scope>NUCLEOTIDE SEQUENCE [LARGE SCALE GENOMIC DNA]</scope>
    <source>
        <strain evidence="7">cv. AL8/78</strain>
    </source>
</reference>
<dbReference type="Pfam" id="PF04133">
    <property type="entry name" value="Vps55"/>
    <property type="match status" value="1"/>
</dbReference>
<dbReference type="GO" id="GO:0032511">
    <property type="term" value="P:late endosome to vacuole transport via multivesicular body sorting pathway"/>
    <property type="evidence" value="ECO:0007669"/>
    <property type="project" value="TreeGrafter"/>
</dbReference>
<dbReference type="AlphaFoldDB" id="A0A453GUR3"/>
<reference evidence="8" key="1">
    <citation type="journal article" date="2014" name="Science">
        <title>Ancient hybridizations among the ancestral genomes of bread wheat.</title>
        <authorList>
            <consortium name="International Wheat Genome Sequencing Consortium,"/>
            <person name="Marcussen T."/>
            <person name="Sandve S.R."/>
            <person name="Heier L."/>
            <person name="Spannagl M."/>
            <person name="Pfeifer M."/>
            <person name="Jakobsen K.S."/>
            <person name="Wulff B.B."/>
            <person name="Steuernagel B."/>
            <person name="Mayer K.F."/>
            <person name="Olsen O.A."/>
        </authorList>
    </citation>
    <scope>NUCLEOTIDE SEQUENCE [LARGE SCALE GENOMIC DNA]</scope>
    <source>
        <strain evidence="8">cv. AL8/78</strain>
    </source>
</reference>
<evidence type="ECO:0000256" key="5">
    <source>
        <dbReference type="ARBA" id="ARBA00023136"/>
    </source>
</evidence>
<keyword evidence="3 6" id="KW-0812">Transmembrane</keyword>
<dbReference type="GO" id="GO:0005768">
    <property type="term" value="C:endosome"/>
    <property type="evidence" value="ECO:0007669"/>
    <property type="project" value="TreeGrafter"/>
</dbReference>
<proteinExistence type="inferred from homology"/>
<evidence type="ECO:0000256" key="3">
    <source>
        <dbReference type="ARBA" id="ARBA00022692"/>
    </source>
</evidence>
<organism evidence="7 8">
    <name type="scientific">Aegilops tauschii subsp. strangulata</name>
    <name type="common">Goatgrass</name>
    <dbReference type="NCBI Taxonomy" id="200361"/>
    <lineage>
        <taxon>Eukaryota</taxon>
        <taxon>Viridiplantae</taxon>
        <taxon>Streptophyta</taxon>
        <taxon>Embryophyta</taxon>
        <taxon>Tracheophyta</taxon>
        <taxon>Spermatophyta</taxon>
        <taxon>Magnoliopsida</taxon>
        <taxon>Liliopsida</taxon>
        <taxon>Poales</taxon>
        <taxon>Poaceae</taxon>
        <taxon>BOP clade</taxon>
        <taxon>Pooideae</taxon>
        <taxon>Triticodae</taxon>
        <taxon>Triticeae</taxon>
        <taxon>Triticinae</taxon>
        <taxon>Aegilops</taxon>
    </lineage>
</organism>
<dbReference type="Proteomes" id="UP000015105">
    <property type="component" value="Chromosome 3D"/>
</dbReference>
<dbReference type="PANTHER" id="PTHR12050:SF0">
    <property type="entry name" value="RH04491P"/>
    <property type="match status" value="1"/>
</dbReference>
<dbReference type="PANTHER" id="PTHR12050">
    <property type="entry name" value="LEPTIN RECEPTOR-RELATED"/>
    <property type="match status" value="1"/>
</dbReference>
<comment type="similarity">
    <text evidence="2">Belongs to the OB-RGRP/VPS55 family.</text>
</comment>
<evidence type="ECO:0000313" key="7">
    <source>
        <dbReference type="EnsemblPlants" id="AET3Gv21213200.4"/>
    </source>
</evidence>
<evidence type="ECO:0008006" key="9">
    <source>
        <dbReference type="Google" id="ProtNLM"/>
    </source>
</evidence>
<evidence type="ECO:0000256" key="4">
    <source>
        <dbReference type="ARBA" id="ARBA00022989"/>
    </source>
</evidence>
<evidence type="ECO:0000256" key="6">
    <source>
        <dbReference type="SAM" id="Phobius"/>
    </source>
</evidence>
<reference evidence="8" key="2">
    <citation type="journal article" date="2017" name="Nat. Plants">
        <title>The Aegilops tauschii genome reveals multiple impacts of transposons.</title>
        <authorList>
            <person name="Zhao G."/>
            <person name="Zou C."/>
            <person name="Li K."/>
            <person name="Wang K."/>
            <person name="Li T."/>
            <person name="Gao L."/>
            <person name="Zhang X."/>
            <person name="Wang H."/>
            <person name="Yang Z."/>
            <person name="Liu X."/>
            <person name="Jiang W."/>
            <person name="Mao L."/>
            <person name="Kong X."/>
            <person name="Jiao Y."/>
            <person name="Jia J."/>
        </authorList>
    </citation>
    <scope>NUCLEOTIDE SEQUENCE [LARGE SCALE GENOMIC DNA]</scope>
    <source>
        <strain evidence="8">cv. AL8/78</strain>
    </source>
</reference>
<feature type="transmembrane region" description="Helical" evidence="6">
    <location>
        <begin position="155"/>
        <end position="174"/>
    </location>
</feature>
<protein>
    <recommendedName>
        <fullName evidence="9">Vacuolar protein sorting-associated protein 55 homolog</fullName>
    </recommendedName>
</protein>
<evidence type="ECO:0000256" key="1">
    <source>
        <dbReference type="ARBA" id="ARBA00004141"/>
    </source>
</evidence>
<dbReference type="InterPro" id="IPR007262">
    <property type="entry name" value="Vps55/LEPROT"/>
</dbReference>
<keyword evidence="4 6" id="KW-1133">Transmembrane helix</keyword>
<evidence type="ECO:0000313" key="8">
    <source>
        <dbReference type="Proteomes" id="UP000015105"/>
    </source>
</evidence>
<accession>A0A453GUR3</accession>
<reference evidence="7" key="5">
    <citation type="journal article" date="2021" name="G3 (Bethesda)">
        <title>Aegilops tauschii genome assembly Aet v5.0 features greater sequence contiguity and improved annotation.</title>
        <authorList>
            <person name="Wang L."/>
            <person name="Zhu T."/>
            <person name="Rodriguez J.C."/>
            <person name="Deal K.R."/>
            <person name="Dubcovsky J."/>
            <person name="McGuire P.E."/>
            <person name="Lux T."/>
            <person name="Spannagl M."/>
            <person name="Mayer K.F.X."/>
            <person name="Baldrich P."/>
            <person name="Meyers B.C."/>
            <person name="Huo N."/>
            <person name="Gu Y.Q."/>
            <person name="Zhou H."/>
            <person name="Devos K.M."/>
            <person name="Bennetzen J.L."/>
            <person name="Unver T."/>
            <person name="Budak H."/>
            <person name="Gulick P.J."/>
            <person name="Galiba G."/>
            <person name="Kalapos B."/>
            <person name="Nelson D.R."/>
            <person name="Li P."/>
            <person name="You F.M."/>
            <person name="Luo M.C."/>
            <person name="Dvorak J."/>
        </authorList>
    </citation>
    <scope>NUCLEOTIDE SEQUENCE [LARGE SCALE GENOMIC DNA]</scope>
    <source>
        <strain evidence="7">cv. AL8/78</strain>
    </source>
</reference>
<dbReference type="STRING" id="200361.A0A453GUR3"/>
<evidence type="ECO:0000256" key="2">
    <source>
        <dbReference type="ARBA" id="ARBA00005645"/>
    </source>
</evidence>
<reference evidence="7" key="4">
    <citation type="submission" date="2019-03" db="UniProtKB">
        <authorList>
            <consortium name="EnsemblPlants"/>
        </authorList>
    </citation>
    <scope>IDENTIFICATION</scope>
</reference>
<comment type="subcellular location">
    <subcellularLocation>
        <location evidence="1">Membrane</location>
        <topology evidence="1">Multi-pass membrane protein</topology>
    </subcellularLocation>
</comment>
<sequence>LQAGPPHQTARPHLPARDDISVVSLGSVGRSVRGVIGVGEERKAGGGDRQVPARPPEMAMTVEGSLDLRVCSPRAFCCKSWACALYNNWWPMLAALMYIIVPMPCLFFGDGSTRFLSSGEGGAWMKAAKFLTGMSAMGSLAIPAILRHAGLIETGAMFIEFTSFFILVCTVLCFHRATLDEEW</sequence>
<keyword evidence="8" id="KW-1185">Reference proteome</keyword>
<dbReference type="GO" id="GO:0016020">
    <property type="term" value="C:membrane"/>
    <property type="evidence" value="ECO:0007669"/>
    <property type="project" value="UniProtKB-SubCell"/>
</dbReference>
<dbReference type="Gramene" id="AET3Gv21213200.4">
    <property type="protein sequence ID" value="AET3Gv21213200.4"/>
    <property type="gene ID" value="AET3Gv21213200"/>
</dbReference>
<feature type="transmembrane region" description="Helical" evidence="6">
    <location>
        <begin position="130"/>
        <end position="149"/>
    </location>
</feature>
<keyword evidence="5 6" id="KW-0472">Membrane</keyword>
<dbReference type="EnsemblPlants" id="AET3Gv21213200.4">
    <property type="protein sequence ID" value="AET3Gv21213200.4"/>
    <property type="gene ID" value="AET3Gv21213200"/>
</dbReference>
<feature type="transmembrane region" description="Helical" evidence="6">
    <location>
        <begin position="89"/>
        <end position="109"/>
    </location>
</feature>
<name>A0A453GUR3_AEGTS</name>